<evidence type="ECO:0000259" key="16">
    <source>
        <dbReference type="PROSITE" id="PS51198"/>
    </source>
</evidence>
<evidence type="ECO:0000256" key="3">
    <source>
        <dbReference type="ARBA" id="ARBA00022763"/>
    </source>
</evidence>
<dbReference type="PROSITE" id="PS51217">
    <property type="entry name" value="UVRD_HELICASE_CTER"/>
    <property type="match status" value="1"/>
</dbReference>
<dbReference type="InterPro" id="IPR038726">
    <property type="entry name" value="PDDEXK_AddAB-type"/>
</dbReference>
<organism evidence="18 19">
    <name type="scientific">Seongchinamella sediminis</name>
    <dbReference type="NCBI Taxonomy" id="2283635"/>
    <lineage>
        <taxon>Bacteria</taxon>
        <taxon>Pseudomonadati</taxon>
        <taxon>Pseudomonadota</taxon>
        <taxon>Gammaproteobacteria</taxon>
        <taxon>Cellvibrionales</taxon>
        <taxon>Halieaceae</taxon>
        <taxon>Seongchinamella</taxon>
    </lineage>
</organism>
<dbReference type="InterPro" id="IPR011604">
    <property type="entry name" value="PDDEXK-like_dom_sf"/>
</dbReference>
<comment type="catalytic activity">
    <reaction evidence="14">
        <text>ATP + H2O = ADP + phosphate + H(+)</text>
        <dbReference type="Rhea" id="RHEA:13065"/>
        <dbReference type="ChEBI" id="CHEBI:15377"/>
        <dbReference type="ChEBI" id="CHEBI:15378"/>
        <dbReference type="ChEBI" id="CHEBI:30616"/>
        <dbReference type="ChEBI" id="CHEBI:43474"/>
        <dbReference type="ChEBI" id="CHEBI:456216"/>
        <dbReference type="EC" id="5.6.2.4"/>
    </reaction>
</comment>
<dbReference type="SUPFAM" id="SSF52540">
    <property type="entry name" value="P-loop containing nucleoside triphosphate hydrolases"/>
    <property type="match status" value="1"/>
</dbReference>
<dbReference type="PROSITE" id="PS51198">
    <property type="entry name" value="UVRD_HELICASE_ATP_BIND"/>
    <property type="match status" value="1"/>
</dbReference>
<dbReference type="InterPro" id="IPR014017">
    <property type="entry name" value="DNA_helicase_UvrD-like_C"/>
</dbReference>
<keyword evidence="3" id="KW-0227">DNA damage</keyword>
<dbReference type="Gene3D" id="1.10.486.10">
    <property type="entry name" value="PCRA, domain 4"/>
    <property type="match status" value="1"/>
</dbReference>
<evidence type="ECO:0000256" key="10">
    <source>
        <dbReference type="ARBA" id="ARBA00023235"/>
    </source>
</evidence>
<dbReference type="Pfam" id="PF13361">
    <property type="entry name" value="UvrD_C"/>
    <property type="match status" value="1"/>
</dbReference>
<dbReference type="GO" id="GO:0004527">
    <property type="term" value="F:exonuclease activity"/>
    <property type="evidence" value="ECO:0007669"/>
    <property type="project" value="UniProtKB-KW"/>
</dbReference>
<dbReference type="GO" id="GO:0043138">
    <property type="term" value="F:3'-5' DNA helicase activity"/>
    <property type="evidence" value="ECO:0007669"/>
    <property type="project" value="UniProtKB-EC"/>
</dbReference>
<keyword evidence="4 15" id="KW-0378">Hydrolase</keyword>
<keyword evidence="6" id="KW-0269">Exonuclease</keyword>
<evidence type="ECO:0000256" key="13">
    <source>
        <dbReference type="ARBA" id="ARBA00034923"/>
    </source>
</evidence>
<evidence type="ECO:0000256" key="5">
    <source>
        <dbReference type="ARBA" id="ARBA00022806"/>
    </source>
</evidence>
<dbReference type="InterPro" id="IPR014016">
    <property type="entry name" value="UvrD-like_ATP-bd"/>
</dbReference>
<evidence type="ECO:0000313" key="18">
    <source>
        <dbReference type="EMBL" id="RLQ22947.1"/>
    </source>
</evidence>
<feature type="domain" description="UvrD-like helicase C-terminal" evidence="17">
    <location>
        <begin position="497"/>
        <end position="777"/>
    </location>
</feature>
<keyword evidence="8" id="KW-0238">DNA-binding</keyword>
<sequence length="1124" mass="123279">MPGRRCWGGRGVTIADARERAEALDVSRSFCVTAPAGSGKTELLIQRLLGLLGRVQRPEQVLAITFTRKAAAEMRERVLQALEAARQGLPVAGAHQQVTRELALAALRRSDAENWHLSRDISRLNIKTIDSFCAGLTRQMPILSRFGGQVQAVDDAAPLYREAVAELFSLVGSRRPEAQDLDQLLLHFDNNWERLSELLVTMLAKRDQWHDYMGARRSSADAERALRHTVASVISETLGELATLLDPWQDELLDLFCYARQNLGESVPAEFPAASADKLEQWRSLGQMLLTQGGSFRKSVTVNNGFPTGSDEARERKEHFKDLVTRMSAVPGLAADLAALSSLPSMDNHSEAWQLVLHLSHVLPLLAACLLLVFERRGVVDHSQVALSALDALGEDDAPTELALRLDYSIEHILVDEFQDTAINQYRLVTRLTRGWAEHNESNPLNPRTVFIVGDGMQSIYGFRNANVGLFLKAREEGFNGLVPETLALRCNFRSQQGVVDWVNATFSIAFPSEDNVRRGRVSFTDAVAVKEPGEQPAVSLNAFWGEQARDQEARWLLAQLRDGLADPQLQSIAILGRSRGQLAPVLQLLRHQGLPFASQEMDALAGSPAIVDLMTLCRVLANPADRVAAYALLRAPWCALSLADLAALSAASSEPRLQNIPALLGSGQVPGGMSAEGAARLSRVGQCLRWAEQKRDRLSLRVWVEQLWQFLGGPGCLRETRFLADAERFLGLLQDADAEGIGLDVQWLEQRIARLYASGDDPDARLQVMTLHKSKGLEFDWVLIPALGQATRGDSRDLLLWDEYNSSAGERGFLLAADDHSDDKTPGLYNFLKKQRREKYRLETTRLLYVGATRAIKRLTLSACLGGGDDCAEGEQPDLRPPGDGALLAPIWPVFEQQMVVHAPAALERERQRGPAGLLSLQSLPAAPVAAAVAEAGANLPVPALNWRERHVGTVIHELLEALSLERDLPQALPAALLERAQQRLAALGLAGEALGDARERVAAAVQRTLADERCGRWLLASSHEQAHSELALTLDDGGIARDIVIDRTFVDAASGVRWVIDYKSSGPAAGVAQQEFLADESERYRQQLALYRCAVQGLGPEPVRCALYFTSLGLLHPVDAPP</sequence>
<name>A0A3L7DZD0_9GAMM</name>
<evidence type="ECO:0000256" key="2">
    <source>
        <dbReference type="ARBA" id="ARBA00022741"/>
    </source>
</evidence>
<dbReference type="InterPro" id="IPR000212">
    <property type="entry name" value="DNA_helicase_UvrD/REP"/>
</dbReference>
<dbReference type="PANTHER" id="PTHR11070">
    <property type="entry name" value="UVRD / RECB / PCRA DNA HELICASE FAMILY MEMBER"/>
    <property type="match status" value="1"/>
</dbReference>
<comment type="catalytic activity">
    <reaction evidence="11">
        <text>Couples ATP hydrolysis with the unwinding of duplex DNA by translocating in the 3'-5' direction.</text>
        <dbReference type="EC" id="5.6.2.4"/>
    </reaction>
</comment>
<dbReference type="Pfam" id="PF12705">
    <property type="entry name" value="PDDEXK_1"/>
    <property type="match status" value="1"/>
</dbReference>
<keyword evidence="19" id="KW-1185">Reference proteome</keyword>
<reference evidence="18 19" key="1">
    <citation type="submission" date="2018-07" db="EMBL/GenBank/DDBJ databases">
        <title>Halioglobus sp. genome submission.</title>
        <authorList>
            <person name="Ye M.-Q."/>
            <person name="Du Z.-J."/>
        </authorList>
    </citation>
    <scope>NUCLEOTIDE SEQUENCE [LARGE SCALE GENOMIC DNA]</scope>
    <source>
        <strain evidence="18 19">U0301</strain>
    </source>
</reference>
<feature type="domain" description="UvrD-like helicase ATP-binding" evidence="16">
    <location>
        <begin position="13"/>
        <end position="496"/>
    </location>
</feature>
<keyword evidence="5 15" id="KW-0347">Helicase</keyword>
<dbReference type="EMBL" id="QRAN01000004">
    <property type="protein sequence ID" value="RLQ22947.1"/>
    <property type="molecule type" value="Genomic_DNA"/>
</dbReference>
<feature type="binding site" evidence="15">
    <location>
        <begin position="34"/>
        <end position="41"/>
    </location>
    <ligand>
        <name>ATP</name>
        <dbReference type="ChEBI" id="CHEBI:30616"/>
    </ligand>
</feature>
<dbReference type="EC" id="5.6.2.4" evidence="12"/>
<evidence type="ECO:0000313" key="19">
    <source>
        <dbReference type="Proteomes" id="UP000265509"/>
    </source>
</evidence>
<evidence type="ECO:0000256" key="7">
    <source>
        <dbReference type="ARBA" id="ARBA00022840"/>
    </source>
</evidence>
<accession>A0A3L7DZD0</accession>
<evidence type="ECO:0000256" key="15">
    <source>
        <dbReference type="PROSITE-ProRule" id="PRU00560"/>
    </source>
</evidence>
<keyword evidence="1" id="KW-0540">Nuclease</keyword>
<dbReference type="GO" id="GO:0003677">
    <property type="term" value="F:DNA binding"/>
    <property type="evidence" value="ECO:0007669"/>
    <property type="project" value="UniProtKB-KW"/>
</dbReference>
<keyword evidence="10" id="KW-0413">Isomerase</keyword>
<dbReference type="PANTHER" id="PTHR11070:SF2">
    <property type="entry name" value="ATP-DEPENDENT DNA HELICASE SRS2"/>
    <property type="match status" value="1"/>
</dbReference>
<protein>
    <recommendedName>
        <fullName evidence="12">DNA 3'-5' helicase</fullName>
        <ecNumber evidence="12">5.6.2.4</ecNumber>
    </recommendedName>
    <alternativeName>
        <fullName evidence="13">DNA 3'-5' helicase II</fullName>
    </alternativeName>
</protein>
<evidence type="ECO:0000259" key="17">
    <source>
        <dbReference type="PROSITE" id="PS51217"/>
    </source>
</evidence>
<proteinExistence type="predicted"/>
<keyword evidence="7 15" id="KW-0067">ATP-binding</keyword>
<evidence type="ECO:0000256" key="4">
    <source>
        <dbReference type="ARBA" id="ARBA00022801"/>
    </source>
</evidence>
<evidence type="ECO:0000256" key="1">
    <source>
        <dbReference type="ARBA" id="ARBA00022722"/>
    </source>
</evidence>
<dbReference type="Proteomes" id="UP000265509">
    <property type="component" value="Unassembled WGS sequence"/>
</dbReference>
<evidence type="ECO:0000256" key="9">
    <source>
        <dbReference type="ARBA" id="ARBA00023204"/>
    </source>
</evidence>
<evidence type="ECO:0000256" key="14">
    <source>
        <dbReference type="ARBA" id="ARBA00048988"/>
    </source>
</evidence>
<keyword evidence="9" id="KW-0234">DNA repair</keyword>
<evidence type="ECO:0000256" key="12">
    <source>
        <dbReference type="ARBA" id="ARBA00034808"/>
    </source>
</evidence>
<keyword evidence="2 15" id="KW-0547">Nucleotide-binding</keyword>
<dbReference type="InterPro" id="IPR027417">
    <property type="entry name" value="P-loop_NTPase"/>
</dbReference>
<dbReference type="Gene3D" id="3.90.320.10">
    <property type="match status" value="1"/>
</dbReference>
<dbReference type="AlphaFoldDB" id="A0A3L7DZD0"/>
<dbReference type="GO" id="GO:0005829">
    <property type="term" value="C:cytosol"/>
    <property type="evidence" value="ECO:0007669"/>
    <property type="project" value="TreeGrafter"/>
</dbReference>
<dbReference type="InterPro" id="IPR011335">
    <property type="entry name" value="Restrct_endonuc-II-like"/>
</dbReference>
<dbReference type="GO" id="GO:0005524">
    <property type="term" value="F:ATP binding"/>
    <property type="evidence" value="ECO:0007669"/>
    <property type="project" value="UniProtKB-UniRule"/>
</dbReference>
<evidence type="ECO:0000256" key="6">
    <source>
        <dbReference type="ARBA" id="ARBA00022839"/>
    </source>
</evidence>
<dbReference type="GO" id="GO:0033202">
    <property type="term" value="C:DNA helicase complex"/>
    <property type="evidence" value="ECO:0007669"/>
    <property type="project" value="TreeGrafter"/>
</dbReference>
<comment type="caution">
    <text evidence="18">The sequence shown here is derived from an EMBL/GenBank/DDBJ whole genome shotgun (WGS) entry which is preliminary data.</text>
</comment>
<gene>
    <name evidence="18" type="ORF">DWB85_05760</name>
</gene>
<dbReference type="Gene3D" id="3.40.50.300">
    <property type="entry name" value="P-loop containing nucleotide triphosphate hydrolases"/>
    <property type="match status" value="4"/>
</dbReference>
<dbReference type="SUPFAM" id="SSF52980">
    <property type="entry name" value="Restriction endonuclease-like"/>
    <property type="match status" value="1"/>
</dbReference>
<dbReference type="GO" id="GO:0000725">
    <property type="term" value="P:recombinational repair"/>
    <property type="evidence" value="ECO:0007669"/>
    <property type="project" value="TreeGrafter"/>
</dbReference>
<evidence type="ECO:0000256" key="11">
    <source>
        <dbReference type="ARBA" id="ARBA00034617"/>
    </source>
</evidence>
<evidence type="ECO:0000256" key="8">
    <source>
        <dbReference type="ARBA" id="ARBA00023125"/>
    </source>
</evidence>
<dbReference type="Pfam" id="PF00580">
    <property type="entry name" value="UvrD-helicase"/>
    <property type="match status" value="1"/>
</dbReference>